<dbReference type="PANTHER" id="PTHR37752">
    <property type="entry name" value="OS02G0610700 PROTEIN"/>
    <property type="match status" value="1"/>
</dbReference>
<gene>
    <name evidence="1" type="ORF">HID58_042045</name>
</gene>
<comment type="caution">
    <text evidence="1">The sequence shown here is derived from an EMBL/GenBank/DDBJ whole genome shotgun (WGS) entry which is preliminary data.</text>
</comment>
<protein>
    <submittedName>
        <fullName evidence="1">Uncharacterized protein</fullName>
    </submittedName>
</protein>
<reference evidence="1 2" key="1">
    <citation type="submission" date="2021-05" db="EMBL/GenBank/DDBJ databases">
        <title>Genome Assembly of Synthetic Allotetraploid Brassica napus Reveals Homoeologous Exchanges between Subgenomes.</title>
        <authorList>
            <person name="Davis J.T."/>
        </authorList>
    </citation>
    <scope>NUCLEOTIDE SEQUENCE [LARGE SCALE GENOMIC DNA]</scope>
    <source>
        <strain evidence="2">cv. Da-Ae</strain>
        <tissue evidence="1">Seedling</tissue>
    </source>
</reference>
<evidence type="ECO:0000313" key="1">
    <source>
        <dbReference type="EMBL" id="KAH0902542.1"/>
    </source>
</evidence>
<organism evidence="1 2">
    <name type="scientific">Brassica napus</name>
    <name type="common">Rape</name>
    <dbReference type="NCBI Taxonomy" id="3708"/>
    <lineage>
        <taxon>Eukaryota</taxon>
        <taxon>Viridiplantae</taxon>
        <taxon>Streptophyta</taxon>
        <taxon>Embryophyta</taxon>
        <taxon>Tracheophyta</taxon>
        <taxon>Spermatophyta</taxon>
        <taxon>Magnoliopsida</taxon>
        <taxon>eudicotyledons</taxon>
        <taxon>Gunneridae</taxon>
        <taxon>Pentapetalae</taxon>
        <taxon>rosids</taxon>
        <taxon>malvids</taxon>
        <taxon>Brassicales</taxon>
        <taxon>Brassicaceae</taxon>
        <taxon>Brassiceae</taxon>
        <taxon>Brassica</taxon>
    </lineage>
</organism>
<name>A0ABQ8BDK5_BRANA</name>
<dbReference type="InterPro" id="IPR053091">
    <property type="entry name" value="PSII_Assembly/Photoprotect-Rel"/>
</dbReference>
<dbReference type="SUPFAM" id="SSF103511">
    <property type="entry name" value="Chlorophyll a-b binding protein"/>
    <property type="match status" value="1"/>
</dbReference>
<sequence>MCSSYRQVSDRNIRNGVGGGALCFNLPSRGDIQRTESFVLRYPNFARAYLSNVCVARELHRNGVGYKLNEKSKVVAREWGLKIFLYSFFLVGGQKRQRFPLAIWFRLPNHIKQRKALGKNMKGLEMVVTSFSSTPPIFFSSSPLSSSNLHGRFTIPSSPSSLLNGLRRHQDAKVVGTRVRGGAVRVLANPNASSPPPGRVKAKKEVIMVDPLEAKRLASKQMEEIKGKERQQRRREIEAINGAWAIIGLLIGLVIEAQTGKGILAQLAGYWSAVMHLFTSSTHNLPQ</sequence>
<dbReference type="EMBL" id="JAGKQM010000011">
    <property type="protein sequence ID" value="KAH0902542.1"/>
    <property type="molecule type" value="Genomic_DNA"/>
</dbReference>
<evidence type="ECO:0000313" key="2">
    <source>
        <dbReference type="Proteomes" id="UP000824890"/>
    </source>
</evidence>
<proteinExistence type="predicted"/>
<dbReference type="PANTHER" id="PTHR37752:SF1">
    <property type="entry name" value="OS02G0610700 PROTEIN"/>
    <property type="match status" value="1"/>
</dbReference>
<accession>A0ABQ8BDK5</accession>
<keyword evidence="2" id="KW-1185">Reference proteome</keyword>
<dbReference type="Proteomes" id="UP000824890">
    <property type="component" value="Unassembled WGS sequence"/>
</dbReference>